<comment type="caution">
    <text evidence="1">The sequence shown here is derived from an EMBL/GenBank/DDBJ whole genome shotgun (WGS) entry which is preliminary data.</text>
</comment>
<protein>
    <submittedName>
        <fullName evidence="1">Uncharacterized protein</fullName>
    </submittedName>
</protein>
<gene>
    <name evidence="1" type="ORF">IC609_11140</name>
</gene>
<dbReference type="EMBL" id="JACYFT010000002">
    <property type="protein sequence ID" value="MBD8051104.1"/>
    <property type="molecule type" value="Genomic_DNA"/>
</dbReference>
<reference evidence="1" key="1">
    <citation type="submission" date="2020-09" db="EMBL/GenBank/DDBJ databases">
        <title>Genome seq and assembly of Limnohabitants sp.</title>
        <authorList>
            <person name="Chhetri G."/>
        </authorList>
    </citation>
    <scope>NUCLEOTIDE SEQUENCE</scope>
    <source>
        <strain evidence="1">JUR4</strain>
    </source>
</reference>
<evidence type="ECO:0000313" key="2">
    <source>
        <dbReference type="Proteomes" id="UP000647424"/>
    </source>
</evidence>
<keyword evidence="2" id="KW-1185">Reference proteome</keyword>
<accession>A0A927FGP3</accession>
<dbReference type="Proteomes" id="UP000647424">
    <property type="component" value="Unassembled WGS sequence"/>
</dbReference>
<sequence length="162" mass="17507">MPTIEHETSPAIAAEVARVKRFLAGPIKGDSGMNAFIVGHVAGPYCPDQAANCGAVMRFEWTGPVIQGSIFNGYSPNQLFDEHPHRAFIPAGTNSNLKLIEIVLVRGCSWEDAIVDPSFSLANLCSWLSSKRAGWRQAVAERLEEEMAAIVATQPNISVCVP</sequence>
<organism evidence="1 2">
    <name type="scientific">Limnohabitans radicicola</name>
    <dbReference type="NCBI Taxonomy" id="2771427"/>
    <lineage>
        <taxon>Bacteria</taxon>
        <taxon>Pseudomonadati</taxon>
        <taxon>Pseudomonadota</taxon>
        <taxon>Betaproteobacteria</taxon>
        <taxon>Burkholderiales</taxon>
        <taxon>Comamonadaceae</taxon>
        <taxon>Limnohabitans</taxon>
    </lineage>
</organism>
<proteinExistence type="predicted"/>
<dbReference type="AlphaFoldDB" id="A0A927FGP3"/>
<name>A0A927FGP3_9BURK</name>
<dbReference type="RefSeq" id="WP_191819562.1">
    <property type="nucleotide sequence ID" value="NZ_JACYFT010000002.1"/>
</dbReference>
<evidence type="ECO:0000313" key="1">
    <source>
        <dbReference type="EMBL" id="MBD8051104.1"/>
    </source>
</evidence>